<reference evidence="1 2" key="1">
    <citation type="submission" date="2014-04" db="EMBL/GenBank/DDBJ databases">
        <authorList>
            <consortium name="DOE Joint Genome Institute"/>
            <person name="Kuo A."/>
            <person name="Tarkka M."/>
            <person name="Buscot F."/>
            <person name="Kohler A."/>
            <person name="Nagy L.G."/>
            <person name="Floudas D."/>
            <person name="Copeland A."/>
            <person name="Barry K.W."/>
            <person name="Cichocki N."/>
            <person name="Veneault-Fourrey C."/>
            <person name="LaButti K."/>
            <person name="Lindquist E.A."/>
            <person name="Lipzen A."/>
            <person name="Lundell T."/>
            <person name="Morin E."/>
            <person name="Murat C."/>
            <person name="Sun H."/>
            <person name="Tunlid A."/>
            <person name="Henrissat B."/>
            <person name="Grigoriev I.V."/>
            <person name="Hibbett D.S."/>
            <person name="Martin F."/>
            <person name="Nordberg H.P."/>
            <person name="Cantor M.N."/>
            <person name="Hua S.X."/>
        </authorList>
    </citation>
    <scope>NUCLEOTIDE SEQUENCE [LARGE SCALE GENOMIC DNA]</scope>
    <source>
        <strain evidence="1 2">F 1598</strain>
    </source>
</reference>
<keyword evidence="2" id="KW-1185">Reference proteome</keyword>
<dbReference type="OrthoDB" id="3241577at2759"/>
<evidence type="ECO:0000313" key="2">
    <source>
        <dbReference type="Proteomes" id="UP000054166"/>
    </source>
</evidence>
<name>A0A0C3GAR8_PILCF</name>
<reference evidence="2" key="2">
    <citation type="submission" date="2015-01" db="EMBL/GenBank/DDBJ databases">
        <title>Evolutionary Origins and Diversification of the Mycorrhizal Mutualists.</title>
        <authorList>
            <consortium name="DOE Joint Genome Institute"/>
            <consortium name="Mycorrhizal Genomics Consortium"/>
            <person name="Kohler A."/>
            <person name="Kuo A."/>
            <person name="Nagy L.G."/>
            <person name="Floudas D."/>
            <person name="Copeland A."/>
            <person name="Barry K.W."/>
            <person name="Cichocki N."/>
            <person name="Veneault-Fourrey C."/>
            <person name="LaButti K."/>
            <person name="Lindquist E.A."/>
            <person name="Lipzen A."/>
            <person name="Lundell T."/>
            <person name="Morin E."/>
            <person name="Murat C."/>
            <person name="Riley R."/>
            <person name="Ohm R."/>
            <person name="Sun H."/>
            <person name="Tunlid A."/>
            <person name="Henrissat B."/>
            <person name="Grigoriev I.V."/>
            <person name="Hibbett D.S."/>
            <person name="Martin F."/>
        </authorList>
    </citation>
    <scope>NUCLEOTIDE SEQUENCE [LARGE SCALE GENOMIC DNA]</scope>
    <source>
        <strain evidence="2">F 1598</strain>
    </source>
</reference>
<accession>A0A0C3GAR8</accession>
<dbReference type="Proteomes" id="UP000054166">
    <property type="component" value="Unassembled WGS sequence"/>
</dbReference>
<dbReference type="STRING" id="765440.A0A0C3GAR8"/>
<organism evidence="1 2">
    <name type="scientific">Piloderma croceum (strain F 1598)</name>
    <dbReference type="NCBI Taxonomy" id="765440"/>
    <lineage>
        <taxon>Eukaryota</taxon>
        <taxon>Fungi</taxon>
        <taxon>Dikarya</taxon>
        <taxon>Basidiomycota</taxon>
        <taxon>Agaricomycotina</taxon>
        <taxon>Agaricomycetes</taxon>
        <taxon>Agaricomycetidae</taxon>
        <taxon>Atheliales</taxon>
        <taxon>Atheliaceae</taxon>
        <taxon>Piloderma</taxon>
    </lineage>
</organism>
<dbReference type="InParanoid" id="A0A0C3GAR8"/>
<protein>
    <submittedName>
        <fullName evidence="1">Uncharacterized protein</fullName>
    </submittedName>
</protein>
<sequence length="293" mass="32732">MGPSYLNVSEDEMKMADNFYTVLSNRAQEVWFDQGVELGGGVAFTVGEQGAERNRKYIKKAGEYLDSLVLNISAHTETLPFVNTERRIRWQDSVARAPCLKFACLLETTIELLPPNMVHSAESATDMLALEEYNFKLLGAARQSHYLKYPPSNAVDGHVNTAFCSPENGRKGDSILLDMFSNIPAEWSNTEFVWLVDSATKNILRAAVFEYSQDAIHWINFGNTVSCSETNISAMISDELGALPTFLHECSVVWLAGGPDAGSKSSPRLFRARLEEARVEKWCVYEVWARGVK</sequence>
<dbReference type="AlphaFoldDB" id="A0A0C3GAR8"/>
<dbReference type="EMBL" id="KN832976">
    <property type="protein sequence ID" value="KIM88829.1"/>
    <property type="molecule type" value="Genomic_DNA"/>
</dbReference>
<dbReference type="HOGENOM" id="CLU_950326_0_0_1"/>
<dbReference type="Gene3D" id="2.60.120.260">
    <property type="entry name" value="Galactose-binding domain-like"/>
    <property type="match status" value="1"/>
</dbReference>
<evidence type="ECO:0000313" key="1">
    <source>
        <dbReference type="EMBL" id="KIM88829.1"/>
    </source>
</evidence>
<proteinExistence type="predicted"/>
<gene>
    <name evidence="1" type="ORF">PILCRDRAFT_240691</name>
</gene>